<dbReference type="InterPro" id="IPR010287">
    <property type="entry name" value="DUF892_YciF-like"/>
</dbReference>
<organism evidence="1 2">
    <name type="scientific">Rhodoplanes elegans</name>
    <dbReference type="NCBI Taxonomy" id="29408"/>
    <lineage>
        <taxon>Bacteria</taxon>
        <taxon>Pseudomonadati</taxon>
        <taxon>Pseudomonadota</taxon>
        <taxon>Alphaproteobacteria</taxon>
        <taxon>Hyphomicrobiales</taxon>
        <taxon>Nitrobacteraceae</taxon>
        <taxon>Rhodoplanes</taxon>
    </lineage>
</organism>
<dbReference type="Pfam" id="PF05974">
    <property type="entry name" value="DUF892"/>
    <property type="match status" value="1"/>
</dbReference>
<dbReference type="Gene3D" id="1.20.1260.10">
    <property type="match status" value="1"/>
</dbReference>
<sequence length="69" mass="7248">MEIAIYKALVAAAESVGDLARSKEVCQQILTEEQELAAWLDENLPGITRAFLARDASATRAGGSLVGAS</sequence>
<accession>A0A327KV93</accession>
<evidence type="ECO:0000313" key="1">
    <source>
        <dbReference type="EMBL" id="RAI42201.1"/>
    </source>
</evidence>
<dbReference type="OrthoDB" id="7273732at2"/>
<dbReference type="Proteomes" id="UP000248863">
    <property type="component" value="Unassembled WGS sequence"/>
</dbReference>
<dbReference type="EMBL" id="NPEU01000003">
    <property type="protein sequence ID" value="RAI42201.1"/>
    <property type="molecule type" value="Genomic_DNA"/>
</dbReference>
<reference evidence="1 2" key="1">
    <citation type="submission" date="2017-07" db="EMBL/GenBank/DDBJ databases">
        <title>Draft Genome Sequences of Select Purple Nonsulfur Bacteria.</title>
        <authorList>
            <person name="Lasarre B."/>
            <person name="Mckinlay J.B."/>
        </authorList>
    </citation>
    <scope>NUCLEOTIDE SEQUENCE [LARGE SCALE GENOMIC DNA]</scope>
    <source>
        <strain evidence="1 2">DSM 11907</strain>
    </source>
</reference>
<dbReference type="InterPro" id="IPR012347">
    <property type="entry name" value="Ferritin-like"/>
</dbReference>
<proteinExistence type="predicted"/>
<gene>
    <name evidence="1" type="ORF">CH338_00815</name>
</gene>
<dbReference type="SUPFAM" id="SSF47240">
    <property type="entry name" value="Ferritin-like"/>
    <property type="match status" value="1"/>
</dbReference>
<evidence type="ECO:0000313" key="2">
    <source>
        <dbReference type="Proteomes" id="UP000248863"/>
    </source>
</evidence>
<name>A0A327KV93_9BRAD</name>
<dbReference type="RefSeq" id="WP_111355135.1">
    <property type="nucleotide sequence ID" value="NZ_NHSK01000106.1"/>
</dbReference>
<dbReference type="InterPro" id="IPR009078">
    <property type="entry name" value="Ferritin-like_SF"/>
</dbReference>
<comment type="caution">
    <text evidence="1">The sequence shown here is derived from an EMBL/GenBank/DDBJ whole genome shotgun (WGS) entry which is preliminary data.</text>
</comment>
<dbReference type="AlphaFoldDB" id="A0A327KV93"/>
<keyword evidence="2" id="KW-1185">Reference proteome</keyword>
<protein>
    <submittedName>
        <fullName evidence="1">Uncharacterized protein</fullName>
    </submittedName>
</protein>